<dbReference type="CDD" id="cd07440">
    <property type="entry name" value="RGS"/>
    <property type="match status" value="1"/>
</dbReference>
<feature type="domain" description="RGS" evidence="4">
    <location>
        <begin position="86"/>
        <end position="204"/>
    </location>
</feature>
<evidence type="ECO:0000259" key="4">
    <source>
        <dbReference type="PROSITE" id="PS50132"/>
    </source>
</evidence>
<dbReference type="SMART" id="SM00315">
    <property type="entry name" value="RGS"/>
    <property type="match status" value="1"/>
</dbReference>
<sequence>MKATNQKTNKKSFSFKREQKNKTEYHLKEMEIQKIEFNSRSTLKNEFSLANEEKNFNKNGEKKVRKEENIQITTKIPFLKFRDLTDFQFFLSHELSLVYFKHFLEQQFSSENLAFWQKVNCYKDIVDPLERLIVAQKIIDQFISTKSLNQVNIDFLTRKEILDNFEKNKIGRDLFLNASDEILKLMQTDSFPKFRRSQSFKELQVDWKQMETGNFSRGPESDHCMLFNKLFQEELQYVEEMTTFYNSVIKTILEKIQRNPNPLYTQESLFGPILQLIKFHKPFLGKLTKKQINWSYKSLIGDLFLNFLIETEPRYILFGSNMYNNLELLKQLINSNKEIKLSLEKTEWNTFLKIEESFRHSTNVLINWKNAIDQYFAKTRDKHIEHNSILELQSQLEIITRKVQKISFIQANFVNESDINFMSKQNIVHIAMGKILNVKLSNPRIKFIICNNHLITCLTAMKKNNLTLELNEKLYIKNISQISGIWFRVHISKSKKGFFKQFEIKNEKSDFGSLANKSKVAMSKDVEEELKLKKISLTNNNNNIKNNIPNDSVSRGNGKGVESGIEMKIGIEKGEETETKMGRKTEFERRNGGVKGKKNTDETKSVCDPIDNGGDGDSDDVDDNSDDDVEDETIDLNKLNNIITLDKIPFDIISPEYKITAIINNCRKFLEYLENEYNRITINKTVSKNGGNNGGSEHYDINDGNIFKKQNNNEVQLKNSEDQRGNKPFKHRVQIQKRYLIYTYSTLIKYKGYMKLGKPMGKGVFTYPNGTYFSGNFINGLQNGLGVLKYPSGSLLTGNWKNGKPNGKCILNYKENRKFIGKYLSGEKYGYGQFYFENNSIYKGHFQNNQISGKGSWVYPNGDKYIGNFLRQKKHGFGILITKKNGIYIGNWFLNLKNGKGKQFYKNGDIFKGEWSKDFRYSGKLRTAKKILKGKWKDNLLHGQGSIKYSEKKFYKGEFSYGLRHGKGTLINGNLKYDGKWEDDLPGGKGVLYEYKEVLKDIHKAIKNNPILMKVTSLWKEGKPSGSTLIEKNEKIHYKGVMKNGQKHGEGILYYSNQNYFCGTWENDILQKKNNMTFQIKEPNHRITIRYHPQQQSEYLQEFTNDFKIVKESIQIPPENPSLWVLPRNDFEIYKCICLADIDPNEKPLLNKIVNDLGSNFVMGALGGGMWDAIKGVRASPKGHRLMGGIHGFHDNALKSASKFANWNILFATFENVSLRVRKEDDVWNRVISGVVTGGLLASRGGPREAIKSGLVTGAFMYGMEWVSKLSSFALEKAASAVKPLLSFNQED</sequence>
<dbReference type="PROSITE" id="PS50132">
    <property type="entry name" value="RGS"/>
    <property type="match status" value="1"/>
</dbReference>
<dbReference type="InterPro" id="IPR035899">
    <property type="entry name" value="DBL_dom_sf"/>
</dbReference>
<feature type="region of interest" description="Disordered" evidence="2">
    <location>
        <begin position="573"/>
        <end position="630"/>
    </location>
</feature>
<dbReference type="InterPro" id="IPR036305">
    <property type="entry name" value="RGS_sf"/>
</dbReference>
<evidence type="ECO:0000259" key="3">
    <source>
        <dbReference type="PROSITE" id="PS50010"/>
    </source>
</evidence>
<dbReference type="PROSITE" id="PS50010">
    <property type="entry name" value="DH_2"/>
    <property type="match status" value="1"/>
</dbReference>
<feature type="region of interest" description="Disordered" evidence="2">
    <location>
        <begin position="1"/>
        <end position="20"/>
    </location>
</feature>
<dbReference type="Pfam" id="PF02493">
    <property type="entry name" value="MORN"/>
    <property type="match status" value="9"/>
</dbReference>
<dbReference type="InterPro" id="IPR000219">
    <property type="entry name" value="DH_dom"/>
</dbReference>
<proteinExistence type="predicted"/>
<accession>A0AAV8A171</accession>
<feature type="domain" description="DH" evidence="3">
    <location>
        <begin position="222"/>
        <end position="406"/>
    </location>
</feature>
<name>A0AAV8A171_9EUKA</name>
<dbReference type="PRINTS" id="PR01301">
    <property type="entry name" value="RGSPROTEIN"/>
</dbReference>
<dbReference type="SUPFAM" id="SSF48097">
    <property type="entry name" value="Regulator of G-protein signaling, RGS"/>
    <property type="match status" value="1"/>
</dbReference>
<dbReference type="SUPFAM" id="SSF82185">
    <property type="entry name" value="Histone H3 K4-specific methyltransferase SET7/9 N-terminal domain"/>
    <property type="match status" value="4"/>
</dbReference>
<dbReference type="Pfam" id="PF00615">
    <property type="entry name" value="RGS"/>
    <property type="match status" value="1"/>
</dbReference>
<dbReference type="InterPro" id="IPR003409">
    <property type="entry name" value="MORN"/>
</dbReference>
<evidence type="ECO:0000256" key="1">
    <source>
        <dbReference type="ARBA" id="ARBA00022737"/>
    </source>
</evidence>
<dbReference type="SMART" id="SM00698">
    <property type="entry name" value="MORN"/>
    <property type="match status" value="10"/>
</dbReference>
<organism evidence="5 6">
    <name type="scientific">Anaeramoeba flamelloides</name>
    <dbReference type="NCBI Taxonomy" id="1746091"/>
    <lineage>
        <taxon>Eukaryota</taxon>
        <taxon>Metamonada</taxon>
        <taxon>Anaeramoebidae</taxon>
        <taxon>Anaeramoeba</taxon>
    </lineage>
</organism>
<evidence type="ECO:0000313" key="5">
    <source>
        <dbReference type="EMBL" id="KAJ3448021.1"/>
    </source>
</evidence>
<gene>
    <name evidence="5" type="ORF">M0812_00494</name>
</gene>
<dbReference type="Gene3D" id="1.10.167.10">
    <property type="entry name" value="Regulator of G-protein Signalling 4, domain 2"/>
    <property type="match status" value="1"/>
</dbReference>
<evidence type="ECO:0000313" key="6">
    <source>
        <dbReference type="Proteomes" id="UP001146793"/>
    </source>
</evidence>
<dbReference type="EMBL" id="JANTQA010000015">
    <property type="protein sequence ID" value="KAJ3448021.1"/>
    <property type="molecule type" value="Genomic_DNA"/>
</dbReference>
<dbReference type="InterPro" id="IPR016137">
    <property type="entry name" value="RGS"/>
</dbReference>
<dbReference type="PANTHER" id="PTHR23084:SF263">
    <property type="entry name" value="MORN REPEAT-CONTAINING PROTEIN 1"/>
    <property type="match status" value="1"/>
</dbReference>
<keyword evidence="1" id="KW-0677">Repeat</keyword>
<feature type="compositionally biased region" description="Acidic residues" evidence="2">
    <location>
        <begin position="614"/>
        <end position="630"/>
    </location>
</feature>
<dbReference type="Gene3D" id="1.20.900.10">
    <property type="entry name" value="Dbl homology (DH) domain"/>
    <property type="match status" value="1"/>
</dbReference>
<evidence type="ECO:0000256" key="2">
    <source>
        <dbReference type="SAM" id="MobiDB-lite"/>
    </source>
</evidence>
<dbReference type="GO" id="GO:0005085">
    <property type="term" value="F:guanyl-nucleotide exchange factor activity"/>
    <property type="evidence" value="ECO:0007669"/>
    <property type="project" value="InterPro"/>
</dbReference>
<dbReference type="PANTHER" id="PTHR23084">
    <property type="entry name" value="PHOSPHATIDYLINOSITOL-4-PHOSPHATE 5-KINASE RELATED"/>
    <property type="match status" value="1"/>
</dbReference>
<feature type="compositionally biased region" description="Basic and acidic residues" evidence="2">
    <location>
        <begin position="573"/>
        <end position="591"/>
    </location>
</feature>
<protein>
    <submittedName>
        <fullName evidence="5">Morn repeat-containing protein</fullName>
    </submittedName>
</protein>
<dbReference type="SUPFAM" id="SSF48065">
    <property type="entry name" value="DBL homology domain (DH-domain)"/>
    <property type="match status" value="1"/>
</dbReference>
<dbReference type="Gene3D" id="2.20.110.10">
    <property type="entry name" value="Histone H3 K4-specific methyltransferase SET7/9 N-terminal domain"/>
    <property type="match status" value="5"/>
</dbReference>
<dbReference type="Pfam" id="PF02466">
    <property type="entry name" value="Tim17"/>
    <property type="match status" value="1"/>
</dbReference>
<dbReference type="Proteomes" id="UP001146793">
    <property type="component" value="Unassembled WGS sequence"/>
</dbReference>
<reference evidence="5" key="1">
    <citation type="submission" date="2022-08" db="EMBL/GenBank/DDBJ databases">
        <title>Novel sulphate-reducing endosymbionts in the free-living metamonad Anaeramoeba.</title>
        <authorList>
            <person name="Jerlstrom-Hultqvist J."/>
            <person name="Cepicka I."/>
            <person name="Gallot-Lavallee L."/>
            <person name="Salas-Leiva D."/>
            <person name="Curtis B.A."/>
            <person name="Zahonova K."/>
            <person name="Pipaliya S."/>
            <person name="Dacks J."/>
            <person name="Roger A.J."/>
        </authorList>
    </citation>
    <scope>NUCLEOTIDE SEQUENCE</scope>
    <source>
        <strain evidence="5">Busselton2</strain>
    </source>
</reference>
<comment type="caution">
    <text evidence="5">The sequence shown here is derived from an EMBL/GenBank/DDBJ whole genome shotgun (WGS) entry which is preliminary data.</text>
</comment>
<dbReference type="InterPro" id="IPR044926">
    <property type="entry name" value="RGS_subdomain_2"/>
</dbReference>